<dbReference type="Proteomes" id="UP000006727">
    <property type="component" value="Chromosome 13"/>
</dbReference>
<dbReference type="SUPFAM" id="SSF55486">
    <property type="entry name" value="Metalloproteases ('zincins'), catalytic domain"/>
    <property type="match status" value="1"/>
</dbReference>
<dbReference type="PANTHER" id="PTHR41775">
    <property type="entry name" value="SECRETED PROTEIN-RELATED"/>
    <property type="match status" value="1"/>
</dbReference>
<dbReference type="InParanoid" id="A0A7I4AJ60"/>
<feature type="region of interest" description="Disordered" evidence="1">
    <location>
        <begin position="457"/>
        <end position="490"/>
    </location>
</feature>
<accession>A0A7I4AJ60</accession>
<organism evidence="3 4">
    <name type="scientific">Physcomitrium patens</name>
    <name type="common">Spreading-leaved earth moss</name>
    <name type="synonym">Physcomitrella patens</name>
    <dbReference type="NCBI Taxonomy" id="3218"/>
    <lineage>
        <taxon>Eukaryota</taxon>
        <taxon>Viridiplantae</taxon>
        <taxon>Streptophyta</taxon>
        <taxon>Embryophyta</taxon>
        <taxon>Bryophyta</taxon>
        <taxon>Bryophytina</taxon>
        <taxon>Bryopsida</taxon>
        <taxon>Funariidae</taxon>
        <taxon>Funariales</taxon>
        <taxon>Funariaceae</taxon>
        <taxon>Physcomitrium</taxon>
    </lineage>
</organism>
<dbReference type="EnsemblPlants" id="Pp3c13_22390V3.2">
    <property type="protein sequence ID" value="Pp3c13_22390V3.2"/>
    <property type="gene ID" value="Pp3c13_22390"/>
</dbReference>
<dbReference type="GO" id="GO:0008233">
    <property type="term" value="F:peptidase activity"/>
    <property type="evidence" value="ECO:0007669"/>
    <property type="project" value="InterPro"/>
</dbReference>
<dbReference type="InterPro" id="IPR008757">
    <property type="entry name" value="Peptidase_M6-like_domain"/>
</dbReference>
<evidence type="ECO:0000313" key="3">
    <source>
        <dbReference type="EnsemblPlants" id="Pp3c13_22390V3.2"/>
    </source>
</evidence>
<dbReference type="AlphaFoldDB" id="A0A7I4AJ60"/>
<gene>
    <name evidence="3" type="primary">LOC112290453</name>
</gene>
<evidence type="ECO:0000259" key="2">
    <source>
        <dbReference type="Pfam" id="PF05547"/>
    </source>
</evidence>
<dbReference type="NCBIfam" id="TIGR03296">
    <property type="entry name" value="M6dom_TIGR03296"/>
    <property type="match status" value="1"/>
</dbReference>
<protein>
    <recommendedName>
        <fullName evidence="2">Peptidase M6-like domain-containing protein</fullName>
    </recommendedName>
</protein>
<name>A0A7I4AJ60_PHYPA</name>
<sequence length="538" mass="59050">MPNARSQTNSVSQIHSPDCSGLDWDWGCTSEALKLSRLNRSRTSANSAKSPAMAPLASIVVRPHAMEDRCLVAPHPEVRQRLLTRYNEIKATIAQSSELSFLRSVLRPIERRPPGFNDGLLRPGPTFRPGMTFAAQLKERVLLRGDVNVIVVLVDFSDQKFTPSQTKEHYAKLWFQEGSNSVKDYFRDVSNNKVDIKGEVVGPYRMPKPISYYANEENGTGSTAPNARTMARDAAILANPKVNFSKYDNDGDGFVDAFVIVHAGSGAERTSNPNDIWSHKWVLDKGAYQADGTKVYSYLTVPADCKLGVCAHELGHLAFGWPDLYDADYTSSGIGDWCLMAGGSYNGNEDNPATPCAWCKVDQGWVEVITPKETQKVSLPDVKDEHKVLKLWTDGVAMSEYFLVENRQLKGRDKDLPAGGLLVWHIDETKDDNTSEQTNYKVALVQSDGLMELERTKRDQGDNGDPFPGVKGVRVINTTTNPSTKGNNGVPTGVAISDISDPADVMTFTVSVSNKNPAKAQIGEGSTSDVAKIHLSTH</sequence>
<reference evidence="3 4" key="2">
    <citation type="journal article" date="2018" name="Plant J.">
        <title>The Physcomitrella patens chromosome-scale assembly reveals moss genome structure and evolution.</title>
        <authorList>
            <person name="Lang D."/>
            <person name="Ullrich K.K."/>
            <person name="Murat F."/>
            <person name="Fuchs J."/>
            <person name="Jenkins J."/>
            <person name="Haas F.B."/>
            <person name="Piednoel M."/>
            <person name="Gundlach H."/>
            <person name="Van Bel M."/>
            <person name="Meyberg R."/>
            <person name="Vives C."/>
            <person name="Morata J."/>
            <person name="Symeonidi A."/>
            <person name="Hiss M."/>
            <person name="Muchero W."/>
            <person name="Kamisugi Y."/>
            <person name="Saleh O."/>
            <person name="Blanc G."/>
            <person name="Decker E.L."/>
            <person name="van Gessel N."/>
            <person name="Grimwood J."/>
            <person name="Hayes R.D."/>
            <person name="Graham S.W."/>
            <person name="Gunter L.E."/>
            <person name="McDaniel S.F."/>
            <person name="Hoernstein S.N.W."/>
            <person name="Larsson A."/>
            <person name="Li F.W."/>
            <person name="Perroud P.F."/>
            <person name="Phillips J."/>
            <person name="Ranjan P."/>
            <person name="Rokshar D.S."/>
            <person name="Rothfels C.J."/>
            <person name="Schneider L."/>
            <person name="Shu S."/>
            <person name="Stevenson D.W."/>
            <person name="Thummler F."/>
            <person name="Tillich M."/>
            <person name="Villarreal Aguilar J.C."/>
            <person name="Widiez T."/>
            <person name="Wong G.K."/>
            <person name="Wymore A."/>
            <person name="Zhang Y."/>
            <person name="Zimmer A.D."/>
            <person name="Quatrano R.S."/>
            <person name="Mayer K.F.X."/>
            <person name="Goodstein D."/>
            <person name="Casacuberta J.M."/>
            <person name="Vandepoele K."/>
            <person name="Reski R."/>
            <person name="Cuming A.C."/>
            <person name="Tuskan G.A."/>
            <person name="Maumus F."/>
            <person name="Salse J."/>
            <person name="Schmutz J."/>
            <person name="Rensing S.A."/>
        </authorList>
    </citation>
    <scope>NUCLEOTIDE SEQUENCE [LARGE SCALE GENOMIC DNA]</scope>
    <source>
        <strain evidence="3 4">cv. Gransden 2004</strain>
    </source>
</reference>
<dbReference type="Gramene" id="Pp3c13_22390V3.2">
    <property type="protein sequence ID" value="Pp3c13_22390V3.2"/>
    <property type="gene ID" value="Pp3c13_22390"/>
</dbReference>
<proteinExistence type="predicted"/>
<evidence type="ECO:0000313" key="4">
    <source>
        <dbReference type="Proteomes" id="UP000006727"/>
    </source>
</evidence>
<reference evidence="3" key="3">
    <citation type="submission" date="2020-12" db="UniProtKB">
        <authorList>
            <consortium name="EnsemblPlants"/>
        </authorList>
    </citation>
    <scope>IDENTIFICATION</scope>
</reference>
<dbReference type="Pfam" id="PF05547">
    <property type="entry name" value="Peptidase_M6"/>
    <property type="match status" value="1"/>
</dbReference>
<feature type="compositionally biased region" description="Polar residues" evidence="1">
    <location>
        <begin position="476"/>
        <end position="490"/>
    </location>
</feature>
<dbReference type="EMBL" id="ABEU02000013">
    <property type="status" value="NOT_ANNOTATED_CDS"/>
    <property type="molecule type" value="Genomic_DNA"/>
</dbReference>
<dbReference type="GO" id="GO:0006508">
    <property type="term" value="P:proteolysis"/>
    <property type="evidence" value="ECO:0007669"/>
    <property type="project" value="InterPro"/>
</dbReference>
<keyword evidence="4" id="KW-1185">Reference proteome</keyword>
<evidence type="ECO:0000256" key="1">
    <source>
        <dbReference type="SAM" id="MobiDB-lite"/>
    </source>
</evidence>
<feature type="domain" description="Peptidase M6-like" evidence="2">
    <location>
        <begin position="157"/>
        <end position="350"/>
    </location>
</feature>
<dbReference type="PANTHER" id="PTHR41775:SF1">
    <property type="entry name" value="PEPTIDASE M6-LIKE DOMAIN-CONTAINING PROTEIN"/>
    <property type="match status" value="1"/>
</dbReference>
<feature type="region of interest" description="Disordered" evidence="1">
    <location>
        <begin position="519"/>
        <end position="538"/>
    </location>
</feature>
<reference evidence="3 4" key="1">
    <citation type="journal article" date="2008" name="Science">
        <title>The Physcomitrella genome reveals evolutionary insights into the conquest of land by plants.</title>
        <authorList>
            <person name="Rensing S."/>
            <person name="Lang D."/>
            <person name="Zimmer A."/>
            <person name="Terry A."/>
            <person name="Salamov A."/>
            <person name="Shapiro H."/>
            <person name="Nishiyama T."/>
            <person name="Perroud P.-F."/>
            <person name="Lindquist E."/>
            <person name="Kamisugi Y."/>
            <person name="Tanahashi T."/>
            <person name="Sakakibara K."/>
            <person name="Fujita T."/>
            <person name="Oishi K."/>
            <person name="Shin-I T."/>
            <person name="Kuroki Y."/>
            <person name="Toyoda A."/>
            <person name="Suzuki Y."/>
            <person name="Hashimoto A."/>
            <person name="Yamaguchi K."/>
            <person name="Sugano A."/>
            <person name="Kohara Y."/>
            <person name="Fujiyama A."/>
            <person name="Anterola A."/>
            <person name="Aoki S."/>
            <person name="Ashton N."/>
            <person name="Barbazuk W.B."/>
            <person name="Barker E."/>
            <person name="Bennetzen J."/>
            <person name="Bezanilla M."/>
            <person name="Blankenship R."/>
            <person name="Cho S.H."/>
            <person name="Dutcher S."/>
            <person name="Estelle M."/>
            <person name="Fawcett J.A."/>
            <person name="Gundlach H."/>
            <person name="Hanada K."/>
            <person name="Heyl A."/>
            <person name="Hicks K.A."/>
            <person name="Hugh J."/>
            <person name="Lohr M."/>
            <person name="Mayer K."/>
            <person name="Melkozernov A."/>
            <person name="Murata T."/>
            <person name="Nelson D."/>
            <person name="Pils B."/>
            <person name="Prigge M."/>
            <person name="Reiss B."/>
            <person name="Renner T."/>
            <person name="Rombauts S."/>
            <person name="Rushton P."/>
            <person name="Sanderfoot A."/>
            <person name="Schween G."/>
            <person name="Shiu S.-H."/>
            <person name="Stueber K."/>
            <person name="Theodoulou F.L."/>
            <person name="Tu H."/>
            <person name="Van de Peer Y."/>
            <person name="Verrier P.J."/>
            <person name="Waters E."/>
            <person name="Wood A."/>
            <person name="Yang L."/>
            <person name="Cove D."/>
            <person name="Cuming A."/>
            <person name="Hasebe M."/>
            <person name="Lucas S."/>
            <person name="Mishler D.B."/>
            <person name="Reski R."/>
            <person name="Grigoriev I."/>
            <person name="Quatrano R.S."/>
            <person name="Boore J.L."/>
        </authorList>
    </citation>
    <scope>NUCLEOTIDE SEQUENCE [LARGE SCALE GENOMIC DNA]</scope>
    <source>
        <strain evidence="3 4">cv. Gransden 2004</strain>
    </source>
</reference>